<dbReference type="EMBL" id="GL996527">
    <property type="protein sequence ID" value="EGV62314.1"/>
    <property type="molecule type" value="Genomic_DNA"/>
</dbReference>
<feature type="transmembrane region" description="Helical" evidence="2">
    <location>
        <begin position="270"/>
        <end position="288"/>
    </location>
</feature>
<keyword evidence="2" id="KW-1133">Transmembrane helix</keyword>
<dbReference type="KEGG" id="cten:18250487"/>
<evidence type="ECO:0000313" key="5">
    <source>
        <dbReference type="Proteomes" id="UP000000707"/>
    </source>
</evidence>
<dbReference type="PANTHER" id="PTHR35859:SF4">
    <property type="entry name" value="MEMBRANE CHANNEL PROTEIN, PUTATIVE (AFU_ORTHOLOGUE AFUA_6G11300)-RELATED"/>
    <property type="match status" value="1"/>
</dbReference>
<proteinExistence type="predicted"/>
<sequence length="770" mass="87911">MQKVRTRNTSTTQTAVRYKELEFKYLYFKIQKLVNRKVQISLKYEQLKQPEINLTLIKPIVTKIVALASNTSLGPKIRGNYGSTMSEFRAALENKVSVMVIHILMVLRYEFLIQSDANLIVYDLLMTKATVCELLAIRIYREYKAFDRVQLLFVDPLKKFTTLELVVLTKSKKFLSQPIIVKILEKFYNGELIMQELSDTKNEESTFLREQITNYNYSRASLTKINDRSRIVPKYQSLVINLKNLILTMLHVMIIVNQHKNLVPSDVLEFVFYCIGLHLNYEFFLKLLSIQHKFLRKILWFYMDFAIIMLIDINIILKVLSVFGYVSNSSYFQTFSILSILLIPRNLSMFNNYRFFSLIILGFRRMISNIAGLFCLFFSLIIAFYITFISINFNRSNSMIAFDLLQIFFGFTPAVWTNWDTYSPLGKVIQIGYLFLSQFIISTILAIVLSESFSEISHNIKEDFEYFKAVNLVIYFKSARLYSSRIGFIVKLPILVTILVYELLVTQISSSVPEEQKHFTFLAKDRDYYSDNDLVNMDNIHDESDVSILIRSRQTSVARAPGQPLVPNGVGAGRRYSQLDGGNMAFVVPPVSSGTVQPSGGSFSAGAPQTPVLMPIKSISTLGNFKSASTDSLFIGDLLAKRYGVASGATKPVSRVADGEWDTVLDRLGRLDDKLDQIQHQQQQATVKPPRKQLRLVSVATTDLEDINRSILDDVDNESVQLYDIREGSYDLSDHSLGSINSDDNVDAYRDDDTLSEVSEVSDEVSDDTF</sequence>
<dbReference type="InterPro" id="IPR056336">
    <property type="entry name" value="YVC1_C"/>
</dbReference>
<feature type="domain" description="Calcium channel YVC1-like C-terminal transmembrane" evidence="3">
    <location>
        <begin position="247"/>
        <end position="485"/>
    </location>
</feature>
<dbReference type="HOGENOM" id="CLU_014928_0_0_1"/>
<feature type="transmembrane region" description="Helical" evidence="2">
    <location>
        <begin position="431"/>
        <end position="449"/>
    </location>
</feature>
<evidence type="ECO:0000256" key="2">
    <source>
        <dbReference type="SAM" id="Phobius"/>
    </source>
</evidence>
<keyword evidence="5" id="KW-1185">Reference proteome</keyword>
<keyword evidence="2" id="KW-0472">Membrane</keyword>
<feature type="compositionally biased region" description="Acidic residues" evidence="1">
    <location>
        <begin position="760"/>
        <end position="770"/>
    </location>
</feature>
<evidence type="ECO:0000313" key="4">
    <source>
        <dbReference type="EMBL" id="EGV62314.1"/>
    </source>
</evidence>
<feature type="region of interest" description="Disordered" evidence="1">
    <location>
        <begin position="734"/>
        <end position="770"/>
    </location>
</feature>
<feature type="transmembrane region" description="Helical" evidence="2">
    <location>
        <begin position="300"/>
        <end position="325"/>
    </location>
</feature>
<protein>
    <recommendedName>
        <fullName evidence="3">Calcium channel YVC1-like C-terminal transmembrane domain-containing protein</fullName>
    </recommendedName>
</protein>
<evidence type="ECO:0000256" key="1">
    <source>
        <dbReference type="SAM" id="MobiDB-lite"/>
    </source>
</evidence>
<feature type="transmembrane region" description="Helical" evidence="2">
    <location>
        <begin position="486"/>
        <end position="504"/>
    </location>
</feature>
<name>G3B7T0_CANTC</name>
<dbReference type="AlphaFoldDB" id="G3B7T0"/>
<organism evidence="5">
    <name type="scientific">Candida tenuis (strain ATCC 10573 / BCRC 21748 / CBS 615 / JCM 9827 / NBRC 10315 / NRRL Y-1498 / VKM Y-70)</name>
    <name type="common">Yeast</name>
    <name type="synonym">Yamadazyma tenuis</name>
    <dbReference type="NCBI Taxonomy" id="590646"/>
    <lineage>
        <taxon>Eukaryota</taxon>
        <taxon>Fungi</taxon>
        <taxon>Dikarya</taxon>
        <taxon>Ascomycota</taxon>
        <taxon>Saccharomycotina</taxon>
        <taxon>Pichiomycetes</taxon>
        <taxon>Debaryomycetaceae</taxon>
        <taxon>Yamadazyma</taxon>
    </lineage>
</organism>
<dbReference type="RefSeq" id="XP_006688484.1">
    <property type="nucleotide sequence ID" value="XM_006688421.1"/>
</dbReference>
<dbReference type="eggNOG" id="ENOG502QU70">
    <property type="taxonomic scope" value="Eukaryota"/>
</dbReference>
<feature type="transmembrane region" description="Helical" evidence="2">
    <location>
        <begin position="238"/>
        <end position="258"/>
    </location>
</feature>
<dbReference type="Pfam" id="PF23317">
    <property type="entry name" value="YVC1_C"/>
    <property type="match status" value="1"/>
</dbReference>
<dbReference type="GeneID" id="18250487"/>
<dbReference type="Proteomes" id="UP000000707">
    <property type="component" value="Unassembled WGS sequence"/>
</dbReference>
<dbReference type="InterPro" id="IPR052971">
    <property type="entry name" value="TRP_calcium_channel"/>
</dbReference>
<dbReference type="STRING" id="590646.G3B7T0"/>
<dbReference type="OrthoDB" id="2373987at2759"/>
<feature type="transmembrane region" description="Helical" evidence="2">
    <location>
        <begin position="331"/>
        <end position="350"/>
    </location>
</feature>
<accession>G3B7T0</accession>
<keyword evidence="2" id="KW-0812">Transmembrane</keyword>
<gene>
    <name evidence="4" type="ORF">CANTEDRAFT_95197</name>
</gene>
<evidence type="ECO:0000259" key="3">
    <source>
        <dbReference type="Pfam" id="PF23317"/>
    </source>
</evidence>
<reference evidence="4 5" key="1">
    <citation type="journal article" date="2011" name="Proc. Natl. Acad. Sci. U.S.A.">
        <title>Comparative genomics of xylose-fermenting fungi for enhanced biofuel production.</title>
        <authorList>
            <person name="Wohlbach D.J."/>
            <person name="Kuo A."/>
            <person name="Sato T.K."/>
            <person name="Potts K.M."/>
            <person name="Salamov A.A."/>
            <person name="LaButti K.M."/>
            <person name="Sun H."/>
            <person name="Clum A."/>
            <person name="Pangilinan J.L."/>
            <person name="Lindquist E.A."/>
            <person name="Lucas S."/>
            <person name="Lapidus A."/>
            <person name="Jin M."/>
            <person name="Gunawan C."/>
            <person name="Balan V."/>
            <person name="Dale B.E."/>
            <person name="Jeffries T.W."/>
            <person name="Zinkel R."/>
            <person name="Barry K.W."/>
            <person name="Grigoriev I.V."/>
            <person name="Gasch A.P."/>
        </authorList>
    </citation>
    <scope>NUCLEOTIDE SEQUENCE [LARGE SCALE GENOMIC DNA]</scope>
    <source>
        <strain evidence="5">ATCC 10573 / BCRC 21748 / CBS 615 / JCM 9827 / NBRC 10315 / NRRL Y-1498 / VKM Y-70</strain>
    </source>
</reference>
<feature type="transmembrane region" description="Helical" evidence="2">
    <location>
        <begin position="370"/>
        <end position="393"/>
    </location>
</feature>
<dbReference type="PANTHER" id="PTHR35859">
    <property type="entry name" value="NONSELECTIVE CATION CHANNEL PROTEIN"/>
    <property type="match status" value="1"/>
</dbReference>